<dbReference type="GO" id="GO:0016787">
    <property type="term" value="F:hydrolase activity"/>
    <property type="evidence" value="ECO:0007669"/>
    <property type="project" value="UniProtKB-KW"/>
</dbReference>
<feature type="signal peptide" evidence="2">
    <location>
        <begin position="1"/>
        <end position="31"/>
    </location>
</feature>
<dbReference type="EMBL" id="FZOS01000004">
    <property type="protein sequence ID" value="SNS31088.1"/>
    <property type="molecule type" value="Genomic_DNA"/>
</dbReference>
<dbReference type="RefSeq" id="WP_089218612.1">
    <property type="nucleotide sequence ID" value="NZ_FZOS01000004.1"/>
</dbReference>
<keyword evidence="5" id="KW-1185">Reference proteome</keyword>
<dbReference type="Pfam" id="PF07859">
    <property type="entry name" value="Abhydrolase_3"/>
    <property type="match status" value="1"/>
</dbReference>
<feature type="domain" description="Alpha/beta hydrolase fold-3" evidence="3">
    <location>
        <begin position="164"/>
        <end position="226"/>
    </location>
</feature>
<keyword evidence="2" id="KW-0732">Signal</keyword>
<reference evidence="5" key="1">
    <citation type="submission" date="2017-06" db="EMBL/GenBank/DDBJ databases">
        <authorList>
            <person name="Varghese N."/>
            <person name="Submissions S."/>
        </authorList>
    </citation>
    <scope>NUCLEOTIDE SEQUENCE [LARGE SCALE GENOMIC DNA]</scope>
    <source>
        <strain evidence="5">LNB2</strain>
    </source>
</reference>
<dbReference type="Gene3D" id="3.40.50.1820">
    <property type="entry name" value="alpha/beta hydrolase"/>
    <property type="match status" value="1"/>
</dbReference>
<evidence type="ECO:0000256" key="1">
    <source>
        <dbReference type="ARBA" id="ARBA00022801"/>
    </source>
</evidence>
<evidence type="ECO:0000313" key="5">
    <source>
        <dbReference type="Proteomes" id="UP000198281"/>
    </source>
</evidence>
<sequence>MSHDANAARTKGPMALLLAALLFHIAAPAVAQTVPAPNDPAAIKLGTGGVPNAKGPEIWSRQGGKLSVRNVTEATLTPVLPPKDKATGAAVVVAPGGAFRTLAMDQEGWPVARWLADHGIAAFVLKYRLVPTSPSWPEFGREMAEVMRKAAPGPDQHRALPTPPYAVDDGLAAIRLIRARAAEFGVDPKRVGMMGFSAGAITTIATAQQADAAAMPAFIAPIYPSMGRVEVPANAPPMFVALAVDDPLLGRMGYGLVESWIAARGKVELHAYQRGGHGYGVGIAGTTTEGWLESFRLWLAMNGMLKAS</sequence>
<name>A0A239DGY8_9SPHN</name>
<gene>
    <name evidence="4" type="ORF">SAMN06295912_10478</name>
</gene>
<dbReference type="AlphaFoldDB" id="A0A239DGY8"/>
<dbReference type="PANTHER" id="PTHR48081:SF6">
    <property type="entry name" value="PEPTIDASE S9 PROLYL OLIGOPEPTIDASE CATALYTIC DOMAIN-CONTAINING PROTEIN"/>
    <property type="match status" value="1"/>
</dbReference>
<dbReference type="OrthoDB" id="9771666at2"/>
<proteinExistence type="predicted"/>
<protein>
    <submittedName>
        <fullName evidence="4">Alpha/beta hydrolase fold</fullName>
    </submittedName>
</protein>
<feature type="chain" id="PRO_5012782844" evidence="2">
    <location>
        <begin position="32"/>
        <end position="308"/>
    </location>
</feature>
<evidence type="ECO:0000256" key="2">
    <source>
        <dbReference type="SAM" id="SignalP"/>
    </source>
</evidence>
<dbReference type="InterPro" id="IPR050300">
    <property type="entry name" value="GDXG_lipolytic_enzyme"/>
</dbReference>
<dbReference type="SUPFAM" id="SSF53474">
    <property type="entry name" value="alpha/beta-Hydrolases"/>
    <property type="match status" value="1"/>
</dbReference>
<evidence type="ECO:0000313" key="4">
    <source>
        <dbReference type="EMBL" id="SNS31088.1"/>
    </source>
</evidence>
<dbReference type="InterPro" id="IPR029058">
    <property type="entry name" value="AB_hydrolase_fold"/>
</dbReference>
<keyword evidence="1 4" id="KW-0378">Hydrolase</keyword>
<dbReference type="Proteomes" id="UP000198281">
    <property type="component" value="Unassembled WGS sequence"/>
</dbReference>
<organism evidence="4 5">
    <name type="scientific">Edaphosphingomonas laterariae</name>
    <dbReference type="NCBI Taxonomy" id="861865"/>
    <lineage>
        <taxon>Bacteria</taxon>
        <taxon>Pseudomonadati</taxon>
        <taxon>Pseudomonadota</taxon>
        <taxon>Alphaproteobacteria</taxon>
        <taxon>Sphingomonadales</taxon>
        <taxon>Rhizorhabdaceae</taxon>
        <taxon>Edaphosphingomonas</taxon>
    </lineage>
</organism>
<dbReference type="InterPro" id="IPR013094">
    <property type="entry name" value="AB_hydrolase_3"/>
</dbReference>
<accession>A0A239DGY8</accession>
<evidence type="ECO:0000259" key="3">
    <source>
        <dbReference type="Pfam" id="PF07859"/>
    </source>
</evidence>
<dbReference type="PANTHER" id="PTHR48081">
    <property type="entry name" value="AB HYDROLASE SUPERFAMILY PROTEIN C4A8.06C"/>
    <property type="match status" value="1"/>
</dbReference>